<organism evidence="3 4">
    <name type="scientific">Halobellus rubicundus</name>
    <dbReference type="NCBI Taxonomy" id="2996466"/>
    <lineage>
        <taxon>Archaea</taxon>
        <taxon>Methanobacteriati</taxon>
        <taxon>Methanobacteriota</taxon>
        <taxon>Stenosarchaea group</taxon>
        <taxon>Halobacteria</taxon>
        <taxon>Halobacteriales</taxon>
        <taxon>Haloferacaceae</taxon>
        <taxon>Halobellus</taxon>
    </lineage>
</organism>
<feature type="compositionally biased region" description="Low complexity" evidence="1">
    <location>
        <begin position="234"/>
        <end position="268"/>
    </location>
</feature>
<dbReference type="GO" id="GO:0080120">
    <property type="term" value="P:CAAX-box protein maturation"/>
    <property type="evidence" value="ECO:0007669"/>
    <property type="project" value="UniProtKB-ARBA"/>
</dbReference>
<feature type="domain" description="CAAX prenyl protease 2/Lysostaphin resistance protein A-like" evidence="2">
    <location>
        <begin position="131"/>
        <end position="221"/>
    </location>
</feature>
<evidence type="ECO:0000259" key="2">
    <source>
        <dbReference type="Pfam" id="PF02517"/>
    </source>
</evidence>
<name>A0ABD5M787_9EURY</name>
<protein>
    <submittedName>
        <fullName evidence="3">Type II CAAX prenyl endopeptidase Rce1 family protein</fullName>
    </submittedName>
</protein>
<feature type="region of interest" description="Disordered" evidence="1">
    <location>
        <begin position="233"/>
        <end position="268"/>
    </location>
</feature>
<evidence type="ECO:0000313" key="4">
    <source>
        <dbReference type="Proteomes" id="UP001570511"/>
    </source>
</evidence>
<dbReference type="EMBL" id="JBGNYA010000001">
    <property type="protein sequence ID" value="MFA1609772.1"/>
    <property type="molecule type" value="Genomic_DNA"/>
</dbReference>
<gene>
    <name evidence="3" type="ORF">OS889_01950</name>
</gene>
<dbReference type="GO" id="GO:0004175">
    <property type="term" value="F:endopeptidase activity"/>
    <property type="evidence" value="ECO:0007669"/>
    <property type="project" value="UniProtKB-ARBA"/>
</dbReference>
<dbReference type="AlphaFoldDB" id="A0ABD5M787"/>
<evidence type="ECO:0000256" key="1">
    <source>
        <dbReference type="SAM" id="MobiDB-lite"/>
    </source>
</evidence>
<proteinExistence type="predicted"/>
<dbReference type="Proteomes" id="UP001570511">
    <property type="component" value="Unassembled WGS sequence"/>
</dbReference>
<keyword evidence="4" id="KW-1185">Reference proteome</keyword>
<evidence type="ECO:0000313" key="3">
    <source>
        <dbReference type="EMBL" id="MFA1609772.1"/>
    </source>
</evidence>
<comment type="caution">
    <text evidence="3">The sequence shown here is derived from an EMBL/GenBank/DDBJ whole genome shotgun (WGS) entry which is preliminary data.</text>
</comment>
<reference evidence="3 4" key="1">
    <citation type="submission" date="2024-08" db="EMBL/GenBank/DDBJ databases">
        <title>Halobellus sp. MBLA0158 whole genome sequence.</title>
        <authorList>
            <person name="Hwang C.Y."/>
            <person name="Cho E.-S."/>
            <person name="Seo M.-J."/>
        </authorList>
    </citation>
    <scope>NUCLEOTIDE SEQUENCE [LARGE SCALE GENOMIC DNA]</scope>
    <source>
        <strain evidence="3 4">MBLA0158</strain>
    </source>
</reference>
<sequence>MALTPVTAVGLVVALVGFELLDRLRRATARAAGSAADPAARDRPRATALREHLWKWAVPATLLAVVALEGNTLASIGWRIGSPEQLVSQVAVGLAAMVGVNIATAPLWAKVGDGGESLAAGLGSFAALSVPERLFVAFTAGATEETAFHGYALERLLALTGSPPLAGGISFLAFTLGHVGDTWDRDAVIRIAQPALVTTLLYLWFRSLPALIAIHALNDAVGLLLAERYADETPPAGGDTDASPGAAAGASEAGSVDGPTADADATDSTALEWLRGE</sequence>
<dbReference type="RefSeq" id="WP_372386802.1">
    <property type="nucleotide sequence ID" value="NZ_JBGNYA010000001.1"/>
</dbReference>
<dbReference type="InterPro" id="IPR003675">
    <property type="entry name" value="Rce1/LyrA-like_dom"/>
</dbReference>
<accession>A0ABD5M787</accession>
<dbReference type="Pfam" id="PF02517">
    <property type="entry name" value="Rce1-like"/>
    <property type="match status" value="1"/>
</dbReference>